<protein>
    <recommendedName>
        <fullName evidence="3">HD domain-containing protein</fullName>
    </recommendedName>
</protein>
<evidence type="ECO:0000313" key="2">
    <source>
        <dbReference type="Proteomes" id="UP001501161"/>
    </source>
</evidence>
<name>A0ABN2XPY1_9ACTN</name>
<organism evidence="1 2">
    <name type="scientific">Nocardioides furvisabuli</name>
    <dbReference type="NCBI Taxonomy" id="375542"/>
    <lineage>
        <taxon>Bacteria</taxon>
        <taxon>Bacillati</taxon>
        <taxon>Actinomycetota</taxon>
        <taxon>Actinomycetes</taxon>
        <taxon>Propionibacteriales</taxon>
        <taxon>Nocardioidaceae</taxon>
        <taxon>Nocardioides</taxon>
    </lineage>
</organism>
<dbReference type="EMBL" id="BAAAMQ010000017">
    <property type="protein sequence ID" value="GAA2115298.1"/>
    <property type="molecule type" value="Genomic_DNA"/>
</dbReference>
<reference evidence="1 2" key="1">
    <citation type="journal article" date="2019" name="Int. J. Syst. Evol. Microbiol.">
        <title>The Global Catalogue of Microorganisms (GCM) 10K type strain sequencing project: providing services to taxonomists for standard genome sequencing and annotation.</title>
        <authorList>
            <consortium name="The Broad Institute Genomics Platform"/>
            <consortium name="The Broad Institute Genome Sequencing Center for Infectious Disease"/>
            <person name="Wu L."/>
            <person name="Ma J."/>
        </authorList>
    </citation>
    <scope>NUCLEOTIDE SEQUENCE [LARGE SCALE GENOMIC DNA]</scope>
    <source>
        <strain evidence="1 2">JCM 13813</strain>
    </source>
</reference>
<keyword evidence="2" id="KW-1185">Reference proteome</keyword>
<proteinExistence type="predicted"/>
<dbReference type="RefSeq" id="WP_231251047.1">
    <property type="nucleotide sequence ID" value="NZ_BAAAMQ010000017.1"/>
</dbReference>
<sequence>MYGLTEDCKYDTMMESQNGWPDLIVPGPMWLTALAAAFPHEAFKTSHTWGVQGWESVVRYCVSDEGEEMAALAVVLHDAVVCWKPFDSIEEAVGAVQHAHMFAAHAVSRTFAAYVDSMTCPDRVEDKDWQEGFRTARWRFQALTGMHIGFMNALCELMVSYTQLMFLCRARPVLRDAFVQALVVPEAFDMDQPDWMWQAGFWAEAATREERSRLYGTRRRVDLTDPGLHREASLW</sequence>
<gene>
    <name evidence="1" type="ORF">GCM10009726_33990</name>
</gene>
<accession>A0ABN2XPY1</accession>
<evidence type="ECO:0000313" key="1">
    <source>
        <dbReference type="EMBL" id="GAA2115298.1"/>
    </source>
</evidence>
<evidence type="ECO:0008006" key="3">
    <source>
        <dbReference type="Google" id="ProtNLM"/>
    </source>
</evidence>
<comment type="caution">
    <text evidence="1">The sequence shown here is derived from an EMBL/GenBank/DDBJ whole genome shotgun (WGS) entry which is preliminary data.</text>
</comment>
<dbReference type="Proteomes" id="UP001501161">
    <property type="component" value="Unassembled WGS sequence"/>
</dbReference>